<proteinExistence type="predicted"/>
<reference evidence="1 2" key="2">
    <citation type="submission" date="2018-11" db="EMBL/GenBank/DDBJ databases">
        <authorList>
            <consortium name="Pathogen Informatics"/>
        </authorList>
    </citation>
    <scope>NUCLEOTIDE SEQUENCE [LARGE SCALE GENOMIC DNA]</scope>
</reference>
<organism evidence="3">
    <name type="scientific">Soboliphyme baturini</name>
    <dbReference type="NCBI Taxonomy" id="241478"/>
    <lineage>
        <taxon>Eukaryota</taxon>
        <taxon>Metazoa</taxon>
        <taxon>Ecdysozoa</taxon>
        <taxon>Nematoda</taxon>
        <taxon>Enoplea</taxon>
        <taxon>Dorylaimia</taxon>
        <taxon>Dioctophymatida</taxon>
        <taxon>Dioctophymatoidea</taxon>
        <taxon>Soboliphymatidae</taxon>
        <taxon>Soboliphyme</taxon>
    </lineage>
</organism>
<dbReference type="AlphaFoldDB" id="A0A183IU10"/>
<dbReference type="Proteomes" id="UP000270296">
    <property type="component" value="Unassembled WGS sequence"/>
</dbReference>
<evidence type="ECO:0000313" key="2">
    <source>
        <dbReference type="Proteomes" id="UP000270296"/>
    </source>
</evidence>
<keyword evidence="2" id="KW-1185">Reference proteome</keyword>
<evidence type="ECO:0000313" key="1">
    <source>
        <dbReference type="EMBL" id="VDP11923.1"/>
    </source>
</evidence>
<dbReference type="WBParaSite" id="SBAD_0000737301-mRNA-1">
    <property type="protein sequence ID" value="SBAD_0000737301-mRNA-1"/>
    <property type="gene ID" value="SBAD_0000737301"/>
</dbReference>
<gene>
    <name evidence="1" type="ORF">SBAD_LOCUS7107</name>
</gene>
<sequence length="94" mass="10600">MSDDGCGAMMTKTSLHYLIADLYEIQPTTWWLYSVVAASEAASSQLRQESVTMRIREVTWTPMPCRCQRLMSCDYTHLGTLIEFRSACPISEGA</sequence>
<name>A0A183IU10_9BILA</name>
<evidence type="ECO:0000313" key="3">
    <source>
        <dbReference type="WBParaSite" id="SBAD_0000737301-mRNA-1"/>
    </source>
</evidence>
<dbReference type="EMBL" id="UZAM01010328">
    <property type="protein sequence ID" value="VDP11923.1"/>
    <property type="molecule type" value="Genomic_DNA"/>
</dbReference>
<reference evidence="3" key="1">
    <citation type="submission" date="2016-06" db="UniProtKB">
        <authorList>
            <consortium name="WormBaseParasite"/>
        </authorList>
    </citation>
    <scope>IDENTIFICATION</scope>
</reference>
<accession>A0A183IU10</accession>
<protein>
    <submittedName>
        <fullName evidence="1 3">Uncharacterized protein</fullName>
    </submittedName>
</protein>